<proteinExistence type="predicted"/>
<gene>
    <name evidence="7" type="ORF">GCM10011600_20850</name>
</gene>
<evidence type="ECO:0000256" key="5">
    <source>
        <dbReference type="SAM" id="Phobius"/>
    </source>
</evidence>
<keyword evidence="8" id="KW-1185">Reference proteome</keyword>
<keyword evidence="3 5" id="KW-1133">Transmembrane helix</keyword>
<protein>
    <recommendedName>
        <fullName evidence="6">Integral membrane bound transporter domain-containing protein</fullName>
    </recommendedName>
</protein>
<evidence type="ECO:0000256" key="4">
    <source>
        <dbReference type="ARBA" id="ARBA00023136"/>
    </source>
</evidence>
<feature type="domain" description="Integral membrane bound transporter" evidence="6">
    <location>
        <begin position="46"/>
        <end position="166"/>
    </location>
</feature>
<reference evidence="7" key="1">
    <citation type="journal article" date="2014" name="Int. J. Syst. Evol. Microbiol.">
        <title>Complete genome sequence of Corynebacterium casei LMG S-19264T (=DSM 44701T), isolated from a smear-ripened cheese.</title>
        <authorList>
            <consortium name="US DOE Joint Genome Institute (JGI-PGF)"/>
            <person name="Walter F."/>
            <person name="Albersmeier A."/>
            <person name="Kalinowski J."/>
            <person name="Ruckert C."/>
        </authorList>
    </citation>
    <scope>NUCLEOTIDE SEQUENCE</scope>
    <source>
        <strain evidence="7">CGMCC 1.16548</strain>
    </source>
</reference>
<evidence type="ECO:0000256" key="1">
    <source>
        <dbReference type="ARBA" id="ARBA00004141"/>
    </source>
</evidence>
<dbReference type="RefSeq" id="WP_191283447.1">
    <property type="nucleotide sequence ID" value="NZ_BNAI01000004.1"/>
</dbReference>
<dbReference type="EMBL" id="BNAI01000004">
    <property type="protein sequence ID" value="GHF19800.1"/>
    <property type="molecule type" value="Genomic_DNA"/>
</dbReference>
<evidence type="ECO:0000313" key="8">
    <source>
        <dbReference type="Proteomes" id="UP000617531"/>
    </source>
</evidence>
<dbReference type="Pfam" id="PF13515">
    <property type="entry name" value="FUSC_2"/>
    <property type="match status" value="1"/>
</dbReference>
<feature type="transmembrane region" description="Helical" evidence="5">
    <location>
        <begin position="84"/>
        <end position="101"/>
    </location>
</feature>
<keyword evidence="4 5" id="KW-0472">Membrane</keyword>
<name>A0A8J3M237_9MICO</name>
<evidence type="ECO:0000256" key="2">
    <source>
        <dbReference type="ARBA" id="ARBA00022692"/>
    </source>
</evidence>
<dbReference type="AlphaFoldDB" id="A0A8J3M237"/>
<evidence type="ECO:0000259" key="6">
    <source>
        <dbReference type="Pfam" id="PF13515"/>
    </source>
</evidence>
<organism evidence="7 8">
    <name type="scientific">Pseudolysinimonas yzui</name>
    <dbReference type="NCBI Taxonomy" id="2708254"/>
    <lineage>
        <taxon>Bacteria</taxon>
        <taxon>Bacillati</taxon>
        <taxon>Actinomycetota</taxon>
        <taxon>Actinomycetes</taxon>
        <taxon>Micrococcales</taxon>
        <taxon>Microbacteriaceae</taxon>
        <taxon>Pseudolysinimonas</taxon>
    </lineage>
</organism>
<dbReference type="Proteomes" id="UP000617531">
    <property type="component" value="Unassembled WGS sequence"/>
</dbReference>
<dbReference type="InterPro" id="IPR049453">
    <property type="entry name" value="Memb_transporter_dom"/>
</dbReference>
<sequence length="369" mass="39512">MTASDDGGLRRLERRIAMRTRLRDGGDRVWSSLPAIIQITVAVVIAYSITHWLLGHQYPMLAVTVTITSLGLTRDARPRRVAESLIGIAVGVAVSEAIALLVGRGVWQLAVVLLVVFVVGRFVSPNPQFAVASAIPSAIVMLLPAGDGSFERTLDAVIAGVVALLVTALIPRDPGRTAARDRQAIFAVITESTEAIARSLRDADEAAGELALSRLRRAAPLFDAWKQSLDTAIAVARISPFLRGRLPELRRNARAVDAVDFATRHLRMIARRCTYLVRDGIPRAGLADALATVATGVRMLGEELRDPQAAGASRSVLTDLARRLDPATLMPDAGLADASALLLLRPLVVDLLVGTGMPHDEARDLLPPI</sequence>
<feature type="transmembrane region" description="Helical" evidence="5">
    <location>
        <begin position="29"/>
        <end position="49"/>
    </location>
</feature>
<feature type="transmembrane region" description="Helical" evidence="5">
    <location>
        <begin position="55"/>
        <end position="72"/>
    </location>
</feature>
<evidence type="ECO:0000313" key="7">
    <source>
        <dbReference type="EMBL" id="GHF19800.1"/>
    </source>
</evidence>
<dbReference type="GO" id="GO:0016020">
    <property type="term" value="C:membrane"/>
    <property type="evidence" value="ECO:0007669"/>
    <property type="project" value="UniProtKB-SubCell"/>
</dbReference>
<comment type="subcellular location">
    <subcellularLocation>
        <location evidence="1">Membrane</location>
        <topology evidence="1">Multi-pass membrane protein</topology>
    </subcellularLocation>
</comment>
<reference evidence="7" key="2">
    <citation type="submission" date="2020-09" db="EMBL/GenBank/DDBJ databases">
        <authorList>
            <person name="Sun Q."/>
            <person name="Zhou Y."/>
        </authorList>
    </citation>
    <scope>NUCLEOTIDE SEQUENCE</scope>
    <source>
        <strain evidence="7">CGMCC 1.16548</strain>
    </source>
</reference>
<comment type="caution">
    <text evidence="7">The sequence shown here is derived from an EMBL/GenBank/DDBJ whole genome shotgun (WGS) entry which is preliminary data.</text>
</comment>
<keyword evidence="2 5" id="KW-0812">Transmembrane</keyword>
<evidence type="ECO:0000256" key="3">
    <source>
        <dbReference type="ARBA" id="ARBA00022989"/>
    </source>
</evidence>
<accession>A0A8J3M237</accession>